<evidence type="ECO:0000313" key="2">
    <source>
        <dbReference type="Proteomes" id="UP000238479"/>
    </source>
</evidence>
<name>A0A2P6QYB9_ROSCH</name>
<dbReference type="Proteomes" id="UP000238479">
    <property type="component" value="Chromosome 4"/>
</dbReference>
<keyword evidence="2" id="KW-1185">Reference proteome</keyword>
<gene>
    <name evidence="1" type="ORF">RchiOBHm_Chr4g0422281</name>
</gene>
<sequence length="54" mass="6188">MISYQTLSNDLNAVMEQSGKTFGNFCMCWLQITLLPQMHLRLIVIFSLVPIKIS</sequence>
<dbReference type="Gramene" id="PRQ39188">
    <property type="protein sequence ID" value="PRQ39188"/>
    <property type="gene ID" value="RchiOBHm_Chr4g0422281"/>
</dbReference>
<dbReference type="EMBL" id="PDCK01000042">
    <property type="protein sequence ID" value="PRQ39188.1"/>
    <property type="molecule type" value="Genomic_DNA"/>
</dbReference>
<evidence type="ECO:0000313" key="1">
    <source>
        <dbReference type="EMBL" id="PRQ39188.1"/>
    </source>
</evidence>
<protein>
    <submittedName>
        <fullName evidence="1">Uncharacterized protein</fullName>
    </submittedName>
</protein>
<comment type="caution">
    <text evidence="1">The sequence shown here is derived from an EMBL/GenBank/DDBJ whole genome shotgun (WGS) entry which is preliminary data.</text>
</comment>
<organism evidence="1 2">
    <name type="scientific">Rosa chinensis</name>
    <name type="common">China rose</name>
    <dbReference type="NCBI Taxonomy" id="74649"/>
    <lineage>
        <taxon>Eukaryota</taxon>
        <taxon>Viridiplantae</taxon>
        <taxon>Streptophyta</taxon>
        <taxon>Embryophyta</taxon>
        <taxon>Tracheophyta</taxon>
        <taxon>Spermatophyta</taxon>
        <taxon>Magnoliopsida</taxon>
        <taxon>eudicotyledons</taxon>
        <taxon>Gunneridae</taxon>
        <taxon>Pentapetalae</taxon>
        <taxon>rosids</taxon>
        <taxon>fabids</taxon>
        <taxon>Rosales</taxon>
        <taxon>Rosaceae</taxon>
        <taxon>Rosoideae</taxon>
        <taxon>Rosoideae incertae sedis</taxon>
        <taxon>Rosa</taxon>
    </lineage>
</organism>
<dbReference type="AlphaFoldDB" id="A0A2P6QYB9"/>
<proteinExistence type="predicted"/>
<reference evidence="1 2" key="1">
    <citation type="journal article" date="2018" name="Nat. Genet.">
        <title>The Rosa genome provides new insights in the design of modern roses.</title>
        <authorList>
            <person name="Bendahmane M."/>
        </authorList>
    </citation>
    <scope>NUCLEOTIDE SEQUENCE [LARGE SCALE GENOMIC DNA]</scope>
    <source>
        <strain evidence="2">cv. Old Blush</strain>
    </source>
</reference>
<accession>A0A2P6QYB9</accession>